<dbReference type="OrthoDB" id="767702at2759"/>
<feature type="region of interest" description="Disordered" evidence="1">
    <location>
        <begin position="559"/>
        <end position="618"/>
    </location>
</feature>
<dbReference type="InterPro" id="IPR052448">
    <property type="entry name" value="DnaJ_C16_autophagy_reg"/>
</dbReference>
<dbReference type="AlphaFoldDB" id="A0A9Q1L0T4"/>
<accession>A0A9Q1L0T4</accession>
<evidence type="ECO:0000256" key="1">
    <source>
        <dbReference type="SAM" id="MobiDB-lite"/>
    </source>
</evidence>
<name>A0A9Q1L0T4_9CARY</name>
<sequence>MCFDLQIRYAYELLTNPLWKRDYDLFGIDEHQHVLENITQLNSGEGYSAPSLPLLDVGSFDFLSIIENERSSLIQVLPTSSLLSFIVHATLLGEVANTGVVELGESELVSNLAERKPTGLPFFRNGLPSLIAIPQGCRASNCLVRYEGQLSVDGVTDWFATNILKLPRIPYYTKESLGPRFLAKSSYHKVKVLFFSDTGMRATPFVRQLAKNYRDYASFACVLWREEENSYWWNNYYMEAAPATVFLRDPGTKPLVYYGTFMTHCFEEASFKIVLSNPSYPAGSVNSSWFVNVMEDNKLHELPQLRSVTSKELGCDARGYSRAGSGIDIWYCVILIGRPSLEMNQMREVLRRVQKALSNQNDHAGIGELVSPSAKAYEEKRLTFTWMDGEVQKNLCMFYIGGELSLETCGPSRGIEDRPRIVMVRYVRNDSMSDVKDKKASGNLLDVLKEDVDPVSQLVAWYDGSFETLEIIEWISKIIKDGDSANLPFYRTKTPELVPETPDLLWFGSEKFLSTSERLKHKMHSIMSWFRDLPSDPKIGPILLLGALMSFGGIWLRRSQPKPSANSDQQQEPHNKRNIPKEWRDRRRINPLGEVPPSMTDVDPKDAYQMPLSDSDDE</sequence>
<comment type="caution">
    <text evidence="2">The sequence shown here is derived from an EMBL/GenBank/DDBJ whole genome shotgun (WGS) entry which is preliminary data.</text>
</comment>
<organism evidence="2 3">
    <name type="scientific">Carnegiea gigantea</name>
    <dbReference type="NCBI Taxonomy" id="171969"/>
    <lineage>
        <taxon>Eukaryota</taxon>
        <taxon>Viridiplantae</taxon>
        <taxon>Streptophyta</taxon>
        <taxon>Embryophyta</taxon>
        <taxon>Tracheophyta</taxon>
        <taxon>Spermatophyta</taxon>
        <taxon>Magnoliopsida</taxon>
        <taxon>eudicotyledons</taxon>
        <taxon>Gunneridae</taxon>
        <taxon>Pentapetalae</taxon>
        <taxon>Caryophyllales</taxon>
        <taxon>Cactineae</taxon>
        <taxon>Cactaceae</taxon>
        <taxon>Cactoideae</taxon>
        <taxon>Echinocereeae</taxon>
        <taxon>Carnegiea</taxon>
    </lineage>
</organism>
<evidence type="ECO:0000313" key="2">
    <source>
        <dbReference type="EMBL" id="KAJ8452316.1"/>
    </source>
</evidence>
<protein>
    <submittedName>
        <fullName evidence="2">Uncharacterized protein</fullName>
    </submittedName>
</protein>
<dbReference type="EMBL" id="JAKOGI010000005">
    <property type="protein sequence ID" value="KAJ8452316.1"/>
    <property type="molecule type" value="Genomic_DNA"/>
</dbReference>
<keyword evidence="3" id="KW-1185">Reference proteome</keyword>
<proteinExistence type="predicted"/>
<feature type="compositionally biased region" description="Basic and acidic residues" evidence="1">
    <location>
        <begin position="571"/>
        <end position="585"/>
    </location>
</feature>
<dbReference type="PANTHER" id="PTHR44303:SF2">
    <property type="entry name" value="DNAJ HOMOLOG SUBFAMILY C MEMBER 16"/>
    <property type="match status" value="1"/>
</dbReference>
<evidence type="ECO:0000313" key="3">
    <source>
        <dbReference type="Proteomes" id="UP001153076"/>
    </source>
</evidence>
<feature type="compositionally biased region" description="Polar residues" evidence="1">
    <location>
        <begin position="561"/>
        <end position="570"/>
    </location>
</feature>
<dbReference type="Proteomes" id="UP001153076">
    <property type="component" value="Unassembled WGS sequence"/>
</dbReference>
<reference evidence="2" key="1">
    <citation type="submission" date="2022-04" db="EMBL/GenBank/DDBJ databases">
        <title>Carnegiea gigantea Genome sequencing and assembly v2.</title>
        <authorList>
            <person name="Copetti D."/>
            <person name="Sanderson M.J."/>
            <person name="Burquez A."/>
            <person name="Wojciechowski M.F."/>
        </authorList>
    </citation>
    <scope>NUCLEOTIDE SEQUENCE</scope>
    <source>
        <strain evidence="2">SGP5-SGP5p</strain>
        <tissue evidence="2">Aerial part</tissue>
    </source>
</reference>
<gene>
    <name evidence="2" type="ORF">Cgig2_006121</name>
</gene>
<dbReference type="PANTHER" id="PTHR44303">
    <property type="entry name" value="DNAJ HOMOLOG SUBFAMILY C MEMBER 16"/>
    <property type="match status" value="1"/>
</dbReference>